<dbReference type="CTD" id="20320964"/>
<reference evidence="1 2" key="1">
    <citation type="submission" date="2013-11" db="EMBL/GenBank/DDBJ databases">
        <title>Opisthorchis viverrini - life in the bile duct.</title>
        <authorList>
            <person name="Young N.D."/>
            <person name="Nagarajan N."/>
            <person name="Lin S.J."/>
            <person name="Korhonen P.K."/>
            <person name="Jex A.R."/>
            <person name="Hall R.S."/>
            <person name="Safavi-Hemami H."/>
            <person name="Kaewkong W."/>
            <person name="Bertrand D."/>
            <person name="Gao S."/>
            <person name="Seet Q."/>
            <person name="Wongkham S."/>
            <person name="Teh B.T."/>
            <person name="Wongkham C."/>
            <person name="Intapan P.M."/>
            <person name="Maleewong W."/>
            <person name="Yang X."/>
            <person name="Hu M."/>
            <person name="Wang Z."/>
            <person name="Hofmann A."/>
            <person name="Sternberg P.W."/>
            <person name="Tan P."/>
            <person name="Wang J."/>
            <person name="Gasser R.B."/>
        </authorList>
    </citation>
    <scope>NUCLEOTIDE SEQUENCE [LARGE SCALE GENOMIC DNA]</scope>
</reference>
<evidence type="ECO:0000313" key="2">
    <source>
        <dbReference type="Proteomes" id="UP000054324"/>
    </source>
</evidence>
<accession>A0A074ZRA5</accession>
<evidence type="ECO:0000313" key="1">
    <source>
        <dbReference type="EMBL" id="KER25875.1"/>
    </source>
</evidence>
<dbReference type="KEGG" id="ovi:T265_06785"/>
<name>A0A074ZRA5_OPIVI</name>
<dbReference type="Proteomes" id="UP000054324">
    <property type="component" value="Unassembled WGS sequence"/>
</dbReference>
<dbReference type="AlphaFoldDB" id="A0A074ZRA5"/>
<dbReference type="GeneID" id="20320964"/>
<proteinExistence type="predicted"/>
<organism evidence="1 2">
    <name type="scientific">Opisthorchis viverrini</name>
    <name type="common">Southeast Asian liver fluke</name>
    <dbReference type="NCBI Taxonomy" id="6198"/>
    <lineage>
        <taxon>Eukaryota</taxon>
        <taxon>Metazoa</taxon>
        <taxon>Spiralia</taxon>
        <taxon>Lophotrochozoa</taxon>
        <taxon>Platyhelminthes</taxon>
        <taxon>Trematoda</taxon>
        <taxon>Digenea</taxon>
        <taxon>Opisthorchiida</taxon>
        <taxon>Opisthorchiata</taxon>
        <taxon>Opisthorchiidae</taxon>
        <taxon>Opisthorchis</taxon>
    </lineage>
</organism>
<protein>
    <submittedName>
        <fullName evidence="1">Uncharacterized protein</fullName>
    </submittedName>
</protein>
<gene>
    <name evidence="1" type="ORF">T265_06785</name>
</gene>
<dbReference type="RefSeq" id="XP_009170402.1">
    <property type="nucleotide sequence ID" value="XM_009172138.1"/>
</dbReference>
<sequence length="63" mass="6696">MSVNPTGEFAPGDVFPLFILARGYANECRPLKFDTLAIRISTSGLAIGSREDTEEFITAGACG</sequence>
<dbReference type="EMBL" id="KL596764">
    <property type="protein sequence ID" value="KER25875.1"/>
    <property type="molecule type" value="Genomic_DNA"/>
</dbReference>
<keyword evidence="2" id="KW-1185">Reference proteome</keyword>